<keyword evidence="3" id="KW-1003">Cell membrane</keyword>
<feature type="transmembrane region" description="Helical" evidence="7">
    <location>
        <begin position="109"/>
        <end position="128"/>
    </location>
</feature>
<dbReference type="InterPro" id="IPR036259">
    <property type="entry name" value="MFS_trans_sf"/>
</dbReference>
<evidence type="ECO:0000259" key="8">
    <source>
        <dbReference type="PROSITE" id="PS50850"/>
    </source>
</evidence>
<evidence type="ECO:0000313" key="9">
    <source>
        <dbReference type="EMBL" id="MBW7473818.1"/>
    </source>
</evidence>
<feature type="transmembrane region" description="Helical" evidence="7">
    <location>
        <begin position="267"/>
        <end position="288"/>
    </location>
</feature>
<evidence type="ECO:0000256" key="4">
    <source>
        <dbReference type="ARBA" id="ARBA00022692"/>
    </source>
</evidence>
<name>A0ABS7D1T0_9BACL</name>
<comment type="caution">
    <text evidence="9">The sequence shown here is derived from an EMBL/GenBank/DDBJ whole genome shotgun (WGS) entry which is preliminary data.</text>
</comment>
<dbReference type="InterPro" id="IPR005829">
    <property type="entry name" value="Sugar_transporter_CS"/>
</dbReference>
<dbReference type="InterPro" id="IPR020846">
    <property type="entry name" value="MFS_dom"/>
</dbReference>
<feature type="transmembrane region" description="Helical" evidence="7">
    <location>
        <begin position="77"/>
        <end position="103"/>
    </location>
</feature>
<dbReference type="Proteomes" id="UP000812277">
    <property type="component" value="Unassembled WGS sequence"/>
</dbReference>
<feature type="transmembrane region" description="Helical" evidence="7">
    <location>
        <begin position="12"/>
        <end position="34"/>
    </location>
</feature>
<dbReference type="PRINTS" id="PR01036">
    <property type="entry name" value="TCRTETB"/>
</dbReference>
<dbReference type="EMBL" id="JAHZIJ010000001">
    <property type="protein sequence ID" value="MBW7473818.1"/>
    <property type="molecule type" value="Genomic_DNA"/>
</dbReference>
<evidence type="ECO:0000256" key="2">
    <source>
        <dbReference type="ARBA" id="ARBA00022448"/>
    </source>
</evidence>
<protein>
    <submittedName>
        <fullName evidence="9">MFS transporter</fullName>
    </submittedName>
</protein>
<dbReference type="PROSITE" id="PS00216">
    <property type="entry name" value="SUGAR_TRANSPORT_1"/>
    <property type="match status" value="1"/>
</dbReference>
<dbReference type="Gene3D" id="1.20.1720.10">
    <property type="entry name" value="Multidrug resistance protein D"/>
    <property type="match status" value="1"/>
</dbReference>
<feature type="transmembrane region" description="Helical" evidence="7">
    <location>
        <begin position="198"/>
        <end position="218"/>
    </location>
</feature>
<evidence type="ECO:0000256" key="5">
    <source>
        <dbReference type="ARBA" id="ARBA00022989"/>
    </source>
</evidence>
<organism evidence="9 10">
    <name type="scientific">Paenibacillus oenotherae</name>
    <dbReference type="NCBI Taxonomy" id="1435645"/>
    <lineage>
        <taxon>Bacteria</taxon>
        <taxon>Bacillati</taxon>
        <taxon>Bacillota</taxon>
        <taxon>Bacilli</taxon>
        <taxon>Bacillales</taxon>
        <taxon>Paenibacillaceae</taxon>
        <taxon>Paenibacillus</taxon>
    </lineage>
</organism>
<evidence type="ECO:0000256" key="3">
    <source>
        <dbReference type="ARBA" id="ARBA00022475"/>
    </source>
</evidence>
<feature type="transmembrane region" description="Helical" evidence="7">
    <location>
        <begin position="489"/>
        <end position="512"/>
    </location>
</feature>
<feature type="transmembrane region" description="Helical" evidence="7">
    <location>
        <begin position="300"/>
        <end position="319"/>
    </location>
</feature>
<accession>A0ABS7D1T0</accession>
<feature type="transmembrane region" description="Helical" evidence="7">
    <location>
        <begin position="46"/>
        <end position="65"/>
    </location>
</feature>
<dbReference type="Pfam" id="PF07690">
    <property type="entry name" value="MFS_1"/>
    <property type="match status" value="1"/>
</dbReference>
<evidence type="ECO:0000256" key="7">
    <source>
        <dbReference type="SAM" id="Phobius"/>
    </source>
</evidence>
<dbReference type="NCBIfam" id="TIGR00711">
    <property type="entry name" value="efflux_EmrB"/>
    <property type="match status" value="1"/>
</dbReference>
<evidence type="ECO:0000256" key="1">
    <source>
        <dbReference type="ARBA" id="ARBA00004651"/>
    </source>
</evidence>
<feature type="transmembrane region" description="Helical" evidence="7">
    <location>
        <begin position="165"/>
        <end position="186"/>
    </location>
</feature>
<feature type="transmembrane region" description="Helical" evidence="7">
    <location>
        <begin position="331"/>
        <end position="350"/>
    </location>
</feature>
<feature type="transmembrane region" description="Helical" evidence="7">
    <location>
        <begin position="356"/>
        <end position="379"/>
    </location>
</feature>
<keyword evidence="6 7" id="KW-0472">Membrane</keyword>
<dbReference type="PROSITE" id="PS50850">
    <property type="entry name" value="MFS"/>
    <property type="match status" value="1"/>
</dbReference>
<comment type="subcellular location">
    <subcellularLocation>
        <location evidence="1">Cell membrane</location>
        <topology evidence="1">Multi-pass membrane protein</topology>
    </subcellularLocation>
</comment>
<dbReference type="PANTHER" id="PTHR23501:SF197">
    <property type="entry name" value="COMD"/>
    <property type="match status" value="1"/>
</dbReference>
<keyword evidence="2" id="KW-0813">Transport</keyword>
<reference evidence="9 10" key="1">
    <citation type="submission" date="2021-07" db="EMBL/GenBank/DDBJ databases">
        <title>Paenibacillus radiodurans sp. nov., isolated from the southeastern edge of Tengger Desert.</title>
        <authorList>
            <person name="Zhang G."/>
        </authorList>
    </citation>
    <scope>NUCLEOTIDE SEQUENCE [LARGE SCALE GENOMIC DNA]</scope>
    <source>
        <strain evidence="9 10">DT7-4</strain>
    </source>
</reference>
<feature type="domain" description="Major facilitator superfamily (MFS) profile" evidence="8">
    <location>
        <begin position="12"/>
        <end position="517"/>
    </location>
</feature>
<proteinExistence type="predicted"/>
<evidence type="ECO:0000256" key="6">
    <source>
        <dbReference type="ARBA" id="ARBA00023136"/>
    </source>
</evidence>
<dbReference type="RefSeq" id="WP_219871013.1">
    <property type="nucleotide sequence ID" value="NZ_JAHZIJ010000001.1"/>
</dbReference>
<dbReference type="SUPFAM" id="SSF103473">
    <property type="entry name" value="MFS general substrate transporter"/>
    <property type="match status" value="1"/>
</dbReference>
<gene>
    <name evidence="9" type="ORF">K0T92_03550</name>
</gene>
<keyword evidence="5 7" id="KW-1133">Transmembrane helix</keyword>
<feature type="transmembrane region" description="Helical" evidence="7">
    <location>
        <begin position="224"/>
        <end position="246"/>
    </location>
</feature>
<keyword evidence="10" id="KW-1185">Reference proteome</keyword>
<dbReference type="Gene3D" id="1.20.1250.20">
    <property type="entry name" value="MFS general substrate transporter like domains"/>
    <property type="match status" value="1"/>
</dbReference>
<keyword evidence="4 7" id="KW-0812">Transmembrane</keyword>
<evidence type="ECO:0000313" key="10">
    <source>
        <dbReference type="Proteomes" id="UP000812277"/>
    </source>
</evidence>
<dbReference type="CDD" id="cd17502">
    <property type="entry name" value="MFS_Azr1_MDR_like"/>
    <property type="match status" value="1"/>
</dbReference>
<feature type="transmembrane region" description="Helical" evidence="7">
    <location>
        <begin position="399"/>
        <end position="416"/>
    </location>
</feature>
<sequence>MEHLDQRKKTTIMVAVLAALLFAALNQTIVSTALPRIVERLGGMEYYSWVFTVYMLTSSITTILVGKLSDIYGRRPFILVGIGIFLIGAFLCGTSGDIIQLIIYRGIQGLGAGMIMSTSFAVVGDLFAPRDRGRWQGIMTGAFGLASVLGPTLGGYIVDHLEWNWVFWVFLPVGIIAFVLIMMMFPKVARKEGESVDYWGSTLLTLTMVPMLLAFTWAGSKYDWGSAQIIGLLVVTLVALMGFIFIEQRVKSPVLPMNLFRNSTYSLSNLISFILGAGMFGAVMYMPWFIQGVMGTSATLSGYVTMPMMLSLVLGSAVGGQLVTRTGKYKLLALCGTVIMAAGMLLLAFMDLSTTTWDVILFMIVTGLGLGLAMPVFSLTVQNSVDSSQLGVATASSQLFRSLGGTIGVAIMSTVLSHRLTDKMMAGAGAAQQDAAALPEEVKPIFGLLHDPQILLDPEKLEQAQGQLPLELQQVFQHTVDMLREALSYALSGVFLAGAIVIALSIVLTFFVKEVPLRSGSHKNKRQEKAEA</sequence>
<dbReference type="InterPro" id="IPR011701">
    <property type="entry name" value="MFS"/>
</dbReference>
<dbReference type="PANTHER" id="PTHR23501">
    <property type="entry name" value="MAJOR FACILITATOR SUPERFAMILY"/>
    <property type="match status" value="1"/>
</dbReference>
<feature type="transmembrane region" description="Helical" evidence="7">
    <location>
        <begin position="140"/>
        <end position="159"/>
    </location>
</feature>
<dbReference type="InterPro" id="IPR004638">
    <property type="entry name" value="EmrB-like"/>
</dbReference>